<keyword evidence="3" id="KW-1185">Reference proteome</keyword>
<proteinExistence type="predicted"/>
<comment type="caution">
    <text evidence="2">The sequence shown here is derived from an EMBL/GenBank/DDBJ whole genome shotgun (WGS) entry which is preliminary data.</text>
</comment>
<dbReference type="Proteomes" id="UP000631114">
    <property type="component" value="Unassembled WGS sequence"/>
</dbReference>
<accession>A0A835HNE1</accession>
<organism evidence="2 3">
    <name type="scientific">Coptis chinensis</name>
    <dbReference type="NCBI Taxonomy" id="261450"/>
    <lineage>
        <taxon>Eukaryota</taxon>
        <taxon>Viridiplantae</taxon>
        <taxon>Streptophyta</taxon>
        <taxon>Embryophyta</taxon>
        <taxon>Tracheophyta</taxon>
        <taxon>Spermatophyta</taxon>
        <taxon>Magnoliopsida</taxon>
        <taxon>Ranunculales</taxon>
        <taxon>Ranunculaceae</taxon>
        <taxon>Coptidoideae</taxon>
        <taxon>Coptis</taxon>
    </lineage>
</organism>
<evidence type="ECO:0000313" key="3">
    <source>
        <dbReference type="Proteomes" id="UP000631114"/>
    </source>
</evidence>
<dbReference type="AlphaFoldDB" id="A0A835HNE1"/>
<evidence type="ECO:0000256" key="1">
    <source>
        <dbReference type="SAM" id="Coils"/>
    </source>
</evidence>
<feature type="coiled-coil region" evidence="1">
    <location>
        <begin position="182"/>
        <end position="214"/>
    </location>
</feature>
<dbReference type="EMBL" id="JADFTS010000006">
    <property type="protein sequence ID" value="KAF9601233.1"/>
    <property type="molecule type" value="Genomic_DNA"/>
</dbReference>
<sequence>MGDAKHKGVEGDVVHKSQAAVSGKAVVYRPAENHAPASVGANARSYSEGTTANISTVKSTEGPVVLGSSVAHKRVVNDKAAAAEQLGAAEHVGVAELEVEEHTSVGAIAKVVDTTLTGTKPYWDASLVIRATSTLEEYGVKPTAVAAPLISPTVGIPASLVHKDLRPNIVPNFRREEAVGLQKQQEHESLDLQMELQELEMEKLIDQLMQTEASIWKQRACIKEEIEGDRNSAYFQAKAKIHQSKAFIEELRTVEGNVLQDQKSIKE</sequence>
<name>A0A835HNE1_9MAGN</name>
<evidence type="ECO:0000313" key="2">
    <source>
        <dbReference type="EMBL" id="KAF9601233.1"/>
    </source>
</evidence>
<keyword evidence="1" id="KW-0175">Coiled coil</keyword>
<reference evidence="2 3" key="1">
    <citation type="submission" date="2020-10" db="EMBL/GenBank/DDBJ databases">
        <title>The Coptis chinensis genome and diversification of protoberbering-type alkaloids.</title>
        <authorList>
            <person name="Wang B."/>
            <person name="Shu S."/>
            <person name="Song C."/>
            <person name="Liu Y."/>
        </authorList>
    </citation>
    <scope>NUCLEOTIDE SEQUENCE [LARGE SCALE GENOMIC DNA]</scope>
    <source>
        <strain evidence="2">HL-2020</strain>
        <tissue evidence="2">Leaf</tissue>
    </source>
</reference>
<gene>
    <name evidence="2" type="ORF">IFM89_017418</name>
</gene>
<protein>
    <submittedName>
        <fullName evidence="2">Uncharacterized protein</fullName>
    </submittedName>
</protein>